<dbReference type="InterPro" id="IPR013096">
    <property type="entry name" value="Cupin_2"/>
</dbReference>
<evidence type="ECO:0000313" key="3">
    <source>
        <dbReference type="Proteomes" id="UP000266234"/>
    </source>
</evidence>
<name>A0A395TAC7_9HYPO</name>
<dbReference type="InterPro" id="IPR011051">
    <property type="entry name" value="RmlC_Cupin_sf"/>
</dbReference>
<gene>
    <name evidence="2" type="ORF">FLONG3_571</name>
</gene>
<sequence>MSSNTNPRKTLPAVHRFITTHDSDGKSFYSDELEEAMSFWTIDAGNGNSGEFELGYVTTNLPIPLKDNKDLSIYKEAYSNKKESGLVKHGGTILRYCDIPPGSQSQMHRTVSLDYGILIQGELECLLDSGEARTVRPGDVVIQRGTNHQWLNKTQEWARIVFILFHSEAIEINGRQLGEDQGGMKLPTSH</sequence>
<feature type="domain" description="Cupin type-2" evidence="1">
    <location>
        <begin position="97"/>
        <end position="163"/>
    </location>
</feature>
<evidence type="ECO:0000259" key="1">
    <source>
        <dbReference type="Pfam" id="PF07883"/>
    </source>
</evidence>
<dbReference type="STRING" id="694270.A0A395TAC7"/>
<protein>
    <recommendedName>
        <fullName evidence="1">Cupin type-2 domain-containing protein</fullName>
    </recommendedName>
</protein>
<dbReference type="PANTHER" id="PTHR36156:SF3">
    <property type="entry name" value="CUPIN 2 CONSERVED BARREL DOMAIN-CONTAINING PROTEIN"/>
    <property type="match status" value="1"/>
</dbReference>
<dbReference type="PANTHER" id="PTHR36156">
    <property type="entry name" value="SLR2101 PROTEIN"/>
    <property type="match status" value="1"/>
</dbReference>
<comment type="caution">
    <text evidence="2">The sequence shown here is derived from an EMBL/GenBank/DDBJ whole genome shotgun (WGS) entry which is preliminary data.</text>
</comment>
<dbReference type="Gene3D" id="2.60.120.10">
    <property type="entry name" value="Jelly Rolls"/>
    <property type="match status" value="1"/>
</dbReference>
<proteinExistence type="predicted"/>
<dbReference type="SUPFAM" id="SSF51182">
    <property type="entry name" value="RmlC-like cupins"/>
    <property type="match status" value="1"/>
</dbReference>
<dbReference type="AlphaFoldDB" id="A0A395TAC7"/>
<dbReference type="InterPro" id="IPR047142">
    <property type="entry name" value="OryJ/VirC-like"/>
</dbReference>
<dbReference type="Pfam" id="PF07883">
    <property type="entry name" value="Cupin_2"/>
    <property type="match status" value="1"/>
</dbReference>
<organism evidence="2 3">
    <name type="scientific">Fusarium longipes</name>
    <dbReference type="NCBI Taxonomy" id="694270"/>
    <lineage>
        <taxon>Eukaryota</taxon>
        <taxon>Fungi</taxon>
        <taxon>Dikarya</taxon>
        <taxon>Ascomycota</taxon>
        <taxon>Pezizomycotina</taxon>
        <taxon>Sordariomycetes</taxon>
        <taxon>Hypocreomycetidae</taxon>
        <taxon>Hypocreales</taxon>
        <taxon>Nectriaceae</taxon>
        <taxon>Fusarium</taxon>
    </lineage>
</organism>
<dbReference type="CDD" id="cd02231">
    <property type="entry name" value="cupin_BLL6423-like"/>
    <property type="match status" value="1"/>
</dbReference>
<dbReference type="InterPro" id="IPR014710">
    <property type="entry name" value="RmlC-like_jellyroll"/>
</dbReference>
<dbReference type="Proteomes" id="UP000266234">
    <property type="component" value="Unassembled WGS sequence"/>
</dbReference>
<keyword evidence="3" id="KW-1185">Reference proteome</keyword>
<dbReference type="EMBL" id="PXOG01000011">
    <property type="protein sequence ID" value="RGP81426.1"/>
    <property type="molecule type" value="Genomic_DNA"/>
</dbReference>
<accession>A0A395TAC7</accession>
<evidence type="ECO:0000313" key="2">
    <source>
        <dbReference type="EMBL" id="RGP81426.1"/>
    </source>
</evidence>
<dbReference type="OrthoDB" id="5840532at2759"/>
<reference evidence="2 3" key="1">
    <citation type="journal article" date="2018" name="PLoS Pathog.">
        <title>Evolution of structural diversity of trichothecenes, a family of toxins produced by plant pathogenic and entomopathogenic fungi.</title>
        <authorList>
            <person name="Proctor R.H."/>
            <person name="McCormick S.P."/>
            <person name="Kim H.S."/>
            <person name="Cardoza R.E."/>
            <person name="Stanley A.M."/>
            <person name="Lindo L."/>
            <person name="Kelly A."/>
            <person name="Brown D.W."/>
            <person name="Lee T."/>
            <person name="Vaughan M.M."/>
            <person name="Alexander N.J."/>
            <person name="Busman M."/>
            <person name="Gutierrez S."/>
        </authorList>
    </citation>
    <scope>NUCLEOTIDE SEQUENCE [LARGE SCALE GENOMIC DNA]</scope>
    <source>
        <strain evidence="2 3">NRRL 20695</strain>
    </source>
</reference>